<dbReference type="Proteomes" id="UP001057402">
    <property type="component" value="Chromosome 9"/>
</dbReference>
<dbReference type="EMBL" id="CM042888">
    <property type="protein sequence ID" value="KAI4325860.1"/>
    <property type="molecule type" value="Genomic_DNA"/>
</dbReference>
<accession>A0ACB9MPK8</accession>
<reference evidence="2" key="1">
    <citation type="journal article" date="2023" name="Front. Plant Sci.">
        <title>Chromosomal-level genome assembly of Melastoma candidum provides insights into trichome evolution.</title>
        <authorList>
            <person name="Zhong Y."/>
            <person name="Wu W."/>
            <person name="Sun C."/>
            <person name="Zou P."/>
            <person name="Liu Y."/>
            <person name="Dai S."/>
            <person name="Zhou R."/>
        </authorList>
    </citation>
    <scope>NUCLEOTIDE SEQUENCE [LARGE SCALE GENOMIC DNA]</scope>
</reference>
<evidence type="ECO:0000313" key="1">
    <source>
        <dbReference type="EMBL" id="KAI4325860.1"/>
    </source>
</evidence>
<organism evidence="1 2">
    <name type="scientific">Melastoma candidum</name>
    <dbReference type="NCBI Taxonomy" id="119954"/>
    <lineage>
        <taxon>Eukaryota</taxon>
        <taxon>Viridiplantae</taxon>
        <taxon>Streptophyta</taxon>
        <taxon>Embryophyta</taxon>
        <taxon>Tracheophyta</taxon>
        <taxon>Spermatophyta</taxon>
        <taxon>Magnoliopsida</taxon>
        <taxon>eudicotyledons</taxon>
        <taxon>Gunneridae</taxon>
        <taxon>Pentapetalae</taxon>
        <taxon>rosids</taxon>
        <taxon>malvids</taxon>
        <taxon>Myrtales</taxon>
        <taxon>Melastomataceae</taxon>
        <taxon>Melastomatoideae</taxon>
        <taxon>Melastomateae</taxon>
        <taxon>Melastoma</taxon>
    </lineage>
</organism>
<sequence length="72" mass="8472">MFAGRQKYRADWTGDNTTDWAPNFCANVIDTCSNWNVSHSMEGRYYLCIGVTPHTMKWNMIKMIISWLETVY</sequence>
<name>A0ACB9MPK8_9MYRT</name>
<keyword evidence="2" id="KW-1185">Reference proteome</keyword>
<evidence type="ECO:0000313" key="2">
    <source>
        <dbReference type="Proteomes" id="UP001057402"/>
    </source>
</evidence>
<proteinExistence type="predicted"/>
<gene>
    <name evidence="1" type="ORF">MLD38_031224</name>
</gene>
<protein>
    <submittedName>
        <fullName evidence="1">Uncharacterized protein</fullName>
    </submittedName>
</protein>
<comment type="caution">
    <text evidence="1">The sequence shown here is derived from an EMBL/GenBank/DDBJ whole genome shotgun (WGS) entry which is preliminary data.</text>
</comment>